<reference evidence="2" key="1">
    <citation type="submission" date="2021-03" db="EMBL/GenBank/DDBJ databases">
        <title>Draft genome sequence of rust myrtle Austropuccinia psidii MF-1, a brazilian biotype.</title>
        <authorList>
            <person name="Quecine M.C."/>
            <person name="Pachon D.M.R."/>
            <person name="Bonatelli M.L."/>
            <person name="Correr F.H."/>
            <person name="Franceschini L.M."/>
            <person name="Leite T.F."/>
            <person name="Margarido G.R.A."/>
            <person name="Almeida C.A."/>
            <person name="Ferrarezi J.A."/>
            <person name="Labate C.A."/>
        </authorList>
    </citation>
    <scope>NUCLEOTIDE SEQUENCE</scope>
    <source>
        <strain evidence="2">MF-1</strain>
    </source>
</reference>
<gene>
    <name evidence="2" type="ORF">O181_098714</name>
</gene>
<feature type="compositionally biased region" description="Acidic residues" evidence="1">
    <location>
        <begin position="12"/>
        <end position="23"/>
    </location>
</feature>
<organism evidence="2 3">
    <name type="scientific">Austropuccinia psidii MF-1</name>
    <dbReference type="NCBI Taxonomy" id="1389203"/>
    <lineage>
        <taxon>Eukaryota</taxon>
        <taxon>Fungi</taxon>
        <taxon>Dikarya</taxon>
        <taxon>Basidiomycota</taxon>
        <taxon>Pucciniomycotina</taxon>
        <taxon>Pucciniomycetes</taxon>
        <taxon>Pucciniales</taxon>
        <taxon>Sphaerophragmiaceae</taxon>
        <taxon>Austropuccinia</taxon>
    </lineage>
</organism>
<proteinExistence type="predicted"/>
<evidence type="ECO:0000313" key="2">
    <source>
        <dbReference type="EMBL" id="MBW0558999.1"/>
    </source>
</evidence>
<dbReference type="EMBL" id="AVOT02067495">
    <property type="protein sequence ID" value="MBW0558999.1"/>
    <property type="molecule type" value="Genomic_DNA"/>
</dbReference>
<protein>
    <submittedName>
        <fullName evidence="2">Uncharacterized protein</fullName>
    </submittedName>
</protein>
<evidence type="ECO:0000256" key="1">
    <source>
        <dbReference type="SAM" id="MobiDB-lite"/>
    </source>
</evidence>
<name>A0A9Q3JBS8_9BASI</name>
<comment type="caution">
    <text evidence="2">The sequence shown here is derived from an EMBL/GenBank/DDBJ whole genome shotgun (WGS) entry which is preliminary data.</text>
</comment>
<dbReference type="Proteomes" id="UP000765509">
    <property type="component" value="Unassembled WGS sequence"/>
</dbReference>
<sequence>MSKTSFKGLGETGEDKEENSVEEEASHGTEAVPALVGESEATGGPTVSQSNQPICHRGSWKKQEWPGTQESGTHFEGSKG</sequence>
<evidence type="ECO:0000313" key="3">
    <source>
        <dbReference type="Proteomes" id="UP000765509"/>
    </source>
</evidence>
<keyword evidence="3" id="KW-1185">Reference proteome</keyword>
<feature type="region of interest" description="Disordered" evidence="1">
    <location>
        <begin position="1"/>
        <end position="80"/>
    </location>
</feature>
<accession>A0A9Q3JBS8</accession>
<dbReference type="AlphaFoldDB" id="A0A9Q3JBS8"/>